<dbReference type="PANTHER" id="PTHR10695">
    <property type="entry name" value="DEPHOSPHO-COA KINASE-RELATED"/>
    <property type="match status" value="1"/>
</dbReference>
<dbReference type="GO" id="GO:0004140">
    <property type="term" value="F:dephospho-CoA kinase activity"/>
    <property type="evidence" value="ECO:0007669"/>
    <property type="project" value="UniProtKB-UniRule"/>
</dbReference>
<comment type="pathway">
    <text evidence="3">Cofactor biosynthesis; coenzyme A biosynthesis; CoA from (R)-pantothenate: step 5/5.</text>
</comment>
<dbReference type="GO" id="GO:0005737">
    <property type="term" value="C:cytoplasm"/>
    <property type="evidence" value="ECO:0007669"/>
    <property type="project" value="UniProtKB-SubCell"/>
</dbReference>
<dbReference type="Proteomes" id="UP000289841">
    <property type="component" value="Chromosome"/>
</dbReference>
<protein>
    <recommendedName>
        <fullName evidence="3 4">Dephospho-CoA kinase</fullName>
        <ecNumber evidence="3 4">2.7.1.24</ecNumber>
    </recommendedName>
    <alternativeName>
        <fullName evidence="3">Dephosphocoenzyme A kinase</fullName>
    </alternativeName>
</protein>
<comment type="function">
    <text evidence="3">Catalyzes the phosphorylation of the 3'-hydroxyl group of dephosphocoenzyme A to form coenzyme A.</text>
</comment>
<dbReference type="UniPathway" id="UPA00241">
    <property type="reaction ID" value="UER00356"/>
</dbReference>
<comment type="similarity">
    <text evidence="3">Belongs to the CoaE family.</text>
</comment>
<evidence type="ECO:0000256" key="3">
    <source>
        <dbReference type="HAMAP-Rule" id="MF_00376"/>
    </source>
</evidence>
<evidence type="ECO:0000313" key="6">
    <source>
        <dbReference type="Proteomes" id="UP000289841"/>
    </source>
</evidence>
<dbReference type="AlphaFoldDB" id="A0A449BD83"/>
<evidence type="ECO:0000313" key="5">
    <source>
        <dbReference type="EMBL" id="VEU80388.1"/>
    </source>
</evidence>
<gene>
    <name evidence="3 5" type="primary">coaE</name>
    <name evidence="5" type="ORF">NCTC10138_00757</name>
</gene>
<reference evidence="5 6" key="1">
    <citation type="submission" date="2019-01" db="EMBL/GenBank/DDBJ databases">
        <authorList>
            <consortium name="Pathogen Informatics"/>
        </authorList>
    </citation>
    <scope>NUCLEOTIDE SEQUENCE [LARGE SCALE GENOMIC DNA]</scope>
    <source>
        <strain evidence="5 6">NCTC10138</strain>
    </source>
</reference>
<evidence type="ECO:0000256" key="2">
    <source>
        <dbReference type="ARBA" id="ARBA00022840"/>
    </source>
</evidence>
<dbReference type="KEGG" id="aaxa:NCTC10138_00757"/>
<dbReference type="RefSeq" id="WP_026391196.1">
    <property type="nucleotide sequence ID" value="NZ_LR215048.1"/>
</dbReference>
<sequence>MSVNHVKNKPYIYGLTGGIATGKSTAINFFLKEGVKVFDSDLAVKKIWSENKQLVKHMDSKYCIDMNTKTGKSKLAKLLFDNKDIRNELNSLIHPLVFRMIDEWIIDNNNEKFLIIDMPLLFEVNYHNYINKSILIYLDKDKQIERLMNRDNLTKEESIKRINAQMDLEVKKNMADYIINNNKSHQDLEIELERLLKVMNNENKQ</sequence>
<keyword evidence="6" id="KW-1185">Reference proteome</keyword>
<dbReference type="PANTHER" id="PTHR10695:SF46">
    <property type="entry name" value="BIFUNCTIONAL COENZYME A SYNTHASE-RELATED"/>
    <property type="match status" value="1"/>
</dbReference>
<name>A0A449BD83_HAPAX</name>
<proteinExistence type="inferred from homology"/>
<keyword evidence="3 5" id="KW-0808">Transferase</keyword>
<dbReference type="EC" id="2.7.1.24" evidence="3 4"/>
<dbReference type="NCBIfam" id="TIGR00152">
    <property type="entry name" value="dephospho-CoA kinase"/>
    <property type="match status" value="1"/>
</dbReference>
<dbReference type="InterPro" id="IPR027417">
    <property type="entry name" value="P-loop_NTPase"/>
</dbReference>
<comment type="subcellular location">
    <subcellularLocation>
        <location evidence="3">Cytoplasm</location>
    </subcellularLocation>
</comment>
<organism evidence="5 6">
    <name type="scientific">Haploplasma axanthum</name>
    <name type="common">Acholeplasma axanthum</name>
    <dbReference type="NCBI Taxonomy" id="29552"/>
    <lineage>
        <taxon>Bacteria</taxon>
        <taxon>Bacillati</taxon>
        <taxon>Mycoplasmatota</taxon>
        <taxon>Mollicutes</taxon>
        <taxon>Acholeplasmatales</taxon>
        <taxon>Acholeplasmataceae</taxon>
        <taxon>Haploplasma</taxon>
    </lineage>
</organism>
<dbReference type="Gene3D" id="3.40.50.300">
    <property type="entry name" value="P-loop containing nucleotide triphosphate hydrolases"/>
    <property type="match status" value="1"/>
</dbReference>
<keyword evidence="3" id="KW-0963">Cytoplasm</keyword>
<accession>A0A449BD83</accession>
<evidence type="ECO:0000256" key="4">
    <source>
        <dbReference type="NCBIfam" id="TIGR00152"/>
    </source>
</evidence>
<dbReference type="PROSITE" id="PS51219">
    <property type="entry name" value="DPCK"/>
    <property type="match status" value="1"/>
</dbReference>
<dbReference type="OrthoDB" id="9812943at2"/>
<evidence type="ECO:0000256" key="1">
    <source>
        <dbReference type="ARBA" id="ARBA00022741"/>
    </source>
</evidence>
<dbReference type="HAMAP" id="MF_00376">
    <property type="entry name" value="Dephospho_CoA_kinase"/>
    <property type="match status" value="1"/>
</dbReference>
<comment type="catalytic activity">
    <reaction evidence="3">
        <text>3'-dephospho-CoA + ATP = ADP + CoA + H(+)</text>
        <dbReference type="Rhea" id="RHEA:18245"/>
        <dbReference type="ChEBI" id="CHEBI:15378"/>
        <dbReference type="ChEBI" id="CHEBI:30616"/>
        <dbReference type="ChEBI" id="CHEBI:57287"/>
        <dbReference type="ChEBI" id="CHEBI:57328"/>
        <dbReference type="ChEBI" id="CHEBI:456216"/>
        <dbReference type="EC" id="2.7.1.24"/>
    </reaction>
</comment>
<dbReference type="GO" id="GO:0015937">
    <property type="term" value="P:coenzyme A biosynthetic process"/>
    <property type="evidence" value="ECO:0007669"/>
    <property type="project" value="UniProtKB-UniRule"/>
</dbReference>
<keyword evidence="3" id="KW-0173">Coenzyme A biosynthesis</keyword>
<keyword evidence="3 5" id="KW-0418">Kinase</keyword>
<keyword evidence="2 3" id="KW-0067">ATP-binding</keyword>
<dbReference type="STRING" id="1278311.GCA_000428705_01183"/>
<dbReference type="GO" id="GO:0005524">
    <property type="term" value="F:ATP binding"/>
    <property type="evidence" value="ECO:0007669"/>
    <property type="project" value="UniProtKB-UniRule"/>
</dbReference>
<dbReference type="SUPFAM" id="SSF52540">
    <property type="entry name" value="P-loop containing nucleoside triphosphate hydrolases"/>
    <property type="match status" value="1"/>
</dbReference>
<keyword evidence="1 3" id="KW-0547">Nucleotide-binding</keyword>
<dbReference type="InterPro" id="IPR001977">
    <property type="entry name" value="Depp_CoAkinase"/>
</dbReference>
<dbReference type="Pfam" id="PF01121">
    <property type="entry name" value="CoaE"/>
    <property type="match status" value="1"/>
</dbReference>
<dbReference type="EMBL" id="LR215048">
    <property type="protein sequence ID" value="VEU80388.1"/>
    <property type="molecule type" value="Genomic_DNA"/>
</dbReference>
<dbReference type="CDD" id="cd02022">
    <property type="entry name" value="DPCK"/>
    <property type="match status" value="1"/>
</dbReference>
<feature type="binding site" evidence="3">
    <location>
        <begin position="20"/>
        <end position="25"/>
    </location>
    <ligand>
        <name>ATP</name>
        <dbReference type="ChEBI" id="CHEBI:30616"/>
    </ligand>
</feature>